<dbReference type="EMBL" id="VDMA02000012">
    <property type="protein sequence ID" value="KAB8182901.1"/>
    <property type="molecule type" value="Genomic_DNA"/>
</dbReference>
<dbReference type="InterPro" id="IPR050490">
    <property type="entry name" value="Bact_solute-bd_prot1"/>
</dbReference>
<reference evidence="1 2" key="1">
    <citation type="submission" date="2019-10" db="EMBL/GenBank/DDBJ databases">
        <title>Nonomuraea sp. nov., isolated from Phyllanthus amarus.</title>
        <authorList>
            <person name="Klykleung N."/>
            <person name="Tanasupawat S."/>
        </authorList>
    </citation>
    <scope>NUCLEOTIDE SEQUENCE [LARGE SCALE GENOMIC DNA]</scope>
    <source>
        <strain evidence="1 2">CR1-09</strain>
    </source>
</reference>
<proteinExistence type="predicted"/>
<dbReference type="PANTHER" id="PTHR43649:SF32">
    <property type="entry name" value="SUGAR BINDING SECRETED PROTEIN"/>
    <property type="match status" value="1"/>
</dbReference>
<dbReference type="SUPFAM" id="SSF53850">
    <property type="entry name" value="Periplasmic binding protein-like II"/>
    <property type="match status" value="1"/>
</dbReference>
<protein>
    <submittedName>
        <fullName evidence="1">Extracellular solute-binding protein</fullName>
    </submittedName>
</protein>
<dbReference type="Pfam" id="PF13416">
    <property type="entry name" value="SBP_bac_8"/>
    <property type="match status" value="1"/>
</dbReference>
<gene>
    <name evidence="1" type="ORF">FH610_023270</name>
</gene>
<name>A0A5N6BR30_9ACTN</name>
<dbReference type="InterPro" id="IPR006059">
    <property type="entry name" value="SBP"/>
</dbReference>
<dbReference type="Gene3D" id="3.40.190.10">
    <property type="entry name" value="Periplasmic binding protein-like II"/>
    <property type="match status" value="1"/>
</dbReference>
<accession>A0A5N6BR30</accession>
<sequence length="451" mass="48613">MSHGGRIGRCFSLPRLGHRISQPPPSSPLEFTVSAAKLRLLAGVLAAGVLAAGCGGSSGDGHITLTLNLFGNMGFKELYAKYEAAHPNIKIVERTSAYNDHHRNLAAHLATGSGAADVEGIDTGFIAQFRAQPERFVDLRKHGADGLKDRWLPWKWQASVAKNGAQIGYGTDVGGLAMCYRRDLFEKAGLPTKRDEVSKLWPDWASYFEAGKKYTANKPAGAGFFDGAAQIFNAMIGQAETGYYDTSDQVIVASNPAVRSAYDEVLKAVADGESAKLVGSSPAWNTGFAKSQFATVACPAWMLAKIQDQAKAFAGKWDIAAIPGGGGNWGGSYLTVPAQSKHVKEAVDLITWLTAPEQQIEVFKAHGILPSTVATYEKPEVKDLKNAFFNDAPVGQIFTTAALNLKPQYQGPRAGDIQTAIRDAINRVEEGKQDGQQAWDQMLKDVERIEK</sequence>
<evidence type="ECO:0000313" key="2">
    <source>
        <dbReference type="Proteomes" id="UP000313066"/>
    </source>
</evidence>
<evidence type="ECO:0000313" key="1">
    <source>
        <dbReference type="EMBL" id="KAB8182901.1"/>
    </source>
</evidence>
<keyword evidence="2" id="KW-1185">Reference proteome</keyword>
<dbReference type="AlphaFoldDB" id="A0A5N6BR30"/>
<dbReference type="Proteomes" id="UP000313066">
    <property type="component" value="Unassembled WGS sequence"/>
</dbReference>
<comment type="caution">
    <text evidence="1">The sequence shown here is derived from an EMBL/GenBank/DDBJ whole genome shotgun (WGS) entry which is preliminary data.</text>
</comment>
<dbReference type="PANTHER" id="PTHR43649">
    <property type="entry name" value="ARABINOSE-BINDING PROTEIN-RELATED"/>
    <property type="match status" value="1"/>
</dbReference>
<organism evidence="1 2">
    <name type="scientific">Microbispora catharanthi</name>
    <dbReference type="NCBI Taxonomy" id="1712871"/>
    <lineage>
        <taxon>Bacteria</taxon>
        <taxon>Bacillati</taxon>
        <taxon>Actinomycetota</taxon>
        <taxon>Actinomycetes</taxon>
        <taxon>Streptosporangiales</taxon>
        <taxon>Streptosporangiaceae</taxon>
        <taxon>Microbispora</taxon>
    </lineage>
</organism>